<dbReference type="PANTHER" id="PTHR13145">
    <property type="entry name" value="SSM4 PROTEIN"/>
    <property type="match status" value="1"/>
</dbReference>
<evidence type="ECO:0000313" key="13">
    <source>
        <dbReference type="Ensembl" id="ENSDCDP00010004951.1"/>
    </source>
</evidence>
<feature type="transmembrane region" description="Helical" evidence="11">
    <location>
        <begin position="364"/>
        <end position="388"/>
    </location>
</feature>
<feature type="compositionally biased region" description="Low complexity" evidence="10">
    <location>
        <begin position="593"/>
        <end position="602"/>
    </location>
</feature>
<evidence type="ECO:0000256" key="5">
    <source>
        <dbReference type="ARBA" id="ARBA00022679"/>
    </source>
</evidence>
<dbReference type="PANTHER" id="PTHR13145:SF0">
    <property type="entry name" value="E3 UBIQUITIN-PROTEIN LIGASE MARCHF6"/>
    <property type="match status" value="1"/>
</dbReference>
<evidence type="ECO:0000256" key="1">
    <source>
        <dbReference type="ARBA" id="ARBA00000900"/>
    </source>
</evidence>
<sequence length="602" mass="68276">KTAVQNTTCIKLLFFWQVKASHFEGLITTIVGYVLLAITLIVCHGLAALVRFQRSRRLLGVCYIVVKVSLLVVVEIGVFPLICGWWLDICSLEMFDATLKDRELSFESAPGTTMFLHWLVGMVYVFYFASFILLLREVLRPGVLWFLRNLNDPDFNPVQEMIHLPIYRHLRRFILSVVVFGSIVLLMLWLPIRIIKHILPSFLPYNVMLYSDAPVSELSLELLLLQVVLPALLEQGHTRQWLKGLVRAWTVTAGYLLDLHSYLLGDQEENENNGNNQQARNNNNAVPVVGEGLHAAHQAILQQGGPVGFQPYHRPMKFPLRIVLLIVFMCVTLLLASLVCLTLPVFAGRWLMSFWTGSAKIHELYTAACGLYVCWLSIRAITVLLAWMPQGRRVILLKVQEWTLMIMKTLIVAVLLAGVIPLLLGLLFELVIVAPLRVPLDQTPLFYPWQDWALGVLHAKIIAAITLMGPQWWLKTVIEQVYANGIRNIDLHFIIRKLAAPVIAVLLLSLCVPYVIASGIMPLVGVTMEMENLVQRRIYPFLLMVVILMGILSFQVRQFKRLYEHIKNDKYLVGQRLVNYERKSGKPSTATHSSSSSSSPQD</sequence>
<evidence type="ECO:0000256" key="11">
    <source>
        <dbReference type="SAM" id="Phobius"/>
    </source>
</evidence>
<reference evidence="13" key="3">
    <citation type="submission" date="2025-09" db="UniProtKB">
        <authorList>
            <consortium name="Ensembl"/>
        </authorList>
    </citation>
    <scope>IDENTIFICATION</scope>
</reference>
<evidence type="ECO:0000256" key="10">
    <source>
        <dbReference type="SAM" id="MobiDB-lite"/>
    </source>
</evidence>
<feature type="transmembrane region" description="Helical" evidence="11">
    <location>
        <begin position="322"/>
        <end position="344"/>
    </location>
</feature>
<dbReference type="InterPro" id="IPR056521">
    <property type="entry name" value="MARCHF6-like_C"/>
</dbReference>
<feature type="transmembrane region" description="Helical" evidence="11">
    <location>
        <begin position="61"/>
        <end position="87"/>
    </location>
</feature>
<feature type="transmembrane region" description="Helical" evidence="11">
    <location>
        <begin position="452"/>
        <end position="474"/>
    </location>
</feature>
<gene>
    <name evidence="13" type="primary">marchf6</name>
</gene>
<evidence type="ECO:0000256" key="4">
    <source>
        <dbReference type="ARBA" id="ARBA00012483"/>
    </source>
</evidence>
<protein>
    <recommendedName>
        <fullName evidence="4">RING-type E3 ubiquitin transferase</fullName>
        <ecNumber evidence="4">2.3.2.27</ecNumber>
    </recommendedName>
</protein>
<dbReference type="EC" id="2.3.2.27" evidence="4"/>
<evidence type="ECO:0000256" key="6">
    <source>
        <dbReference type="ARBA" id="ARBA00022692"/>
    </source>
</evidence>
<feature type="transmembrane region" description="Helical" evidence="11">
    <location>
        <begin position="26"/>
        <end position="49"/>
    </location>
</feature>
<feature type="transmembrane region" description="Helical" evidence="11">
    <location>
        <begin position="173"/>
        <end position="195"/>
    </location>
</feature>
<evidence type="ECO:0000313" key="14">
    <source>
        <dbReference type="Proteomes" id="UP000694580"/>
    </source>
</evidence>
<proteinExistence type="predicted"/>
<feature type="transmembrane region" description="Helical" evidence="11">
    <location>
        <begin position="409"/>
        <end position="432"/>
    </location>
</feature>
<comment type="subcellular location">
    <subcellularLocation>
        <location evidence="2">Membrane</location>
        <topology evidence="2">Multi-pass membrane protein</topology>
    </subcellularLocation>
</comment>
<reference evidence="13 14" key="1">
    <citation type="submission" date="2020-06" db="EMBL/GenBank/DDBJ databases">
        <authorList>
            <consortium name="Wellcome Sanger Institute Data Sharing"/>
        </authorList>
    </citation>
    <scope>NUCLEOTIDE SEQUENCE [LARGE SCALE GENOMIC DNA]</scope>
</reference>
<evidence type="ECO:0000256" key="2">
    <source>
        <dbReference type="ARBA" id="ARBA00004141"/>
    </source>
</evidence>
<accession>A0AAY4ACJ6</accession>
<dbReference type="GeneTree" id="ENSGT00940000155171"/>
<organism evidence="13 14">
    <name type="scientific">Denticeps clupeoides</name>
    <name type="common">denticle herring</name>
    <dbReference type="NCBI Taxonomy" id="299321"/>
    <lineage>
        <taxon>Eukaryota</taxon>
        <taxon>Metazoa</taxon>
        <taxon>Chordata</taxon>
        <taxon>Craniata</taxon>
        <taxon>Vertebrata</taxon>
        <taxon>Euteleostomi</taxon>
        <taxon>Actinopterygii</taxon>
        <taxon>Neopterygii</taxon>
        <taxon>Teleostei</taxon>
        <taxon>Clupei</taxon>
        <taxon>Clupeiformes</taxon>
        <taxon>Denticipitoidei</taxon>
        <taxon>Denticipitidae</taxon>
        <taxon>Denticeps</taxon>
    </lineage>
</organism>
<name>A0AAY4ACJ6_9TELE</name>
<keyword evidence="7" id="KW-0833">Ubl conjugation pathway</keyword>
<dbReference type="Proteomes" id="UP000694580">
    <property type="component" value="Chromosome 4"/>
</dbReference>
<dbReference type="Ensembl" id="ENSDCDT00010005116.1">
    <property type="protein sequence ID" value="ENSDCDP00010004951.1"/>
    <property type="gene ID" value="ENSDCDG00010002166.1"/>
</dbReference>
<evidence type="ECO:0000259" key="12">
    <source>
        <dbReference type="Pfam" id="PF23113"/>
    </source>
</evidence>
<keyword evidence="5" id="KW-0808">Transferase</keyword>
<feature type="region of interest" description="Disordered" evidence="10">
    <location>
        <begin position="583"/>
        <end position="602"/>
    </location>
</feature>
<dbReference type="Pfam" id="PF23113">
    <property type="entry name" value="MARCHF6_C"/>
    <property type="match status" value="1"/>
</dbReference>
<keyword evidence="14" id="KW-1185">Reference proteome</keyword>
<feature type="transmembrane region" description="Helical" evidence="11">
    <location>
        <begin position="494"/>
        <end position="517"/>
    </location>
</feature>
<feature type="transmembrane region" description="Helical" evidence="11">
    <location>
        <begin position="115"/>
        <end position="135"/>
    </location>
</feature>
<dbReference type="GO" id="GO:0005789">
    <property type="term" value="C:endoplasmic reticulum membrane"/>
    <property type="evidence" value="ECO:0007669"/>
    <property type="project" value="TreeGrafter"/>
</dbReference>
<feature type="transmembrane region" description="Helical" evidence="11">
    <location>
        <begin position="537"/>
        <end position="556"/>
    </location>
</feature>
<dbReference type="GO" id="GO:0061630">
    <property type="term" value="F:ubiquitin protein ligase activity"/>
    <property type="evidence" value="ECO:0007669"/>
    <property type="project" value="UniProtKB-EC"/>
</dbReference>
<comment type="catalytic activity">
    <reaction evidence="1">
        <text>S-ubiquitinyl-[E2 ubiquitin-conjugating enzyme]-L-cysteine + [acceptor protein]-L-lysine = [E2 ubiquitin-conjugating enzyme]-L-cysteine + N(6)-ubiquitinyl-[acceptor protein]-L-lysine.</text>
        <dbReference type="EC" id="2.3.2.27"/>
    </reaction>
</comment>
<evidence type="ECO:0000256" key="9">
    <source>
        <dbReference type="ARBA" id="ARBA00023136"/>
    </source>
</evidence>
<evidence type="ECO:0000256" key="7">
    <source>
        <dbReference type="ARBA" id="ARBA00022786"/>
    </source>
</evidence>
<dbReference type="GO" id="GO:0036503">
    <property type="term" value="P:ERAD pathway"/>
    <property type="evidence" value="ECO:0007669"/>
    <property type="project" value="TreeGrafter"/>
</dbReference>
<dbReference type="AlphaFoldDB" id="A0AAY4ACJ6"/>
<keyword evidence="8 11" id="KW-1133">Transmembrane helix</keyword>
<comment type="pathway">
    <text evidence="3">Protein modification; protein ubiquitination.</text>
</comment>
<evidence type="ECO:0000256" key="8">
    <source>
        <dbReference type="ARBA" id="ARBA00022989"/>
    </source>
</evidence>
<reference evidence="13" key="2">
    <citation type="submission" date="2025-08" db="UniProtKB">
        <authorList>
            <consortium name="Ensembl"/>
        </authorList>
    </citation>
    <scope>IDENTIFICATION</scope>
</reference>
<feature type="transmembrane region" description="Helical" evidence="11">
    <location>
        <begin position="215"/>
        <end position="233"/>
    </location>
</feature>
<evidence type="ECO:0000256" key="3">
    <source>
        <dbReference type="ARBA" id="ARBA00004906"/>
    </source>
</evidence>
<feature type="domain" description="E3 ubiquitin-protein ligase MARCHF6-like C-terminal" evidence="12">
    <location>
        <begin position="394"/>
        <end position="567"/>
    </location>
</feature>
<keyword evidence="6 11" id="KW-0812">Transmembrane</keyword>
<keyword evidence="9 11" id="KW-0472">Membrane</keyword>